<evidence type="ECO:0000313" key="4">
    <source>
        <dbReference type="Proteomes" id="UP000189818"/>
    </source>
</evidence>
<protein>
    <submittedName>
        <fullName evidence="3">Peptidase family M23</fullName>
    </submittedName>
</protein>
<feature type="domain" description="M23ase beta-sheet core" evidence="2">
    <location>
        <begin position="63"/>
        <end position="181"/>
    </location>
</feature>
<keyword evidence="4" id="KW-1185">Reference proteome</keyword>
<dbReference type="InterPro" id="IPR016047">
    <property type="entry name" value="M23ase_b-sheet_dom"/>
</dbReference>
<keyword evidence="1" id="KW-0732">Signal</keyword>
<organism evidence="3 4">
    <name type="scientific">Rhizorhabdus histidinilytica</name>
    <dbReference type="NCBI Taxonomy" id="439228"/>
    <lineage>
        <taxon>Bacteria</taxon>
        <taxon>Pseudomonadati</taxon>
        <taxon>Pseudomonadota</taxon>
        <taxon>Alphaproteobacteria</taxon>
        <taxon>Sphingomonadales</taxon>
        <taxon>Sphingomonadaceae</taxon>
        <taxon>Rhizorhabdus</taxon>
    </lineage>
</organism>
<evidence type="ECO:0000313" key="3">
    <source>
        <dbReference type="EMBL" id="SKB42048.1"/>
    </source>
</evidence>
<feature type="signal peptide" evidence="1">
    <location>
        <begin position="1"/>
        <end position="17"/>
    </location>
</feature>
<dbReference type="AlphaFoldDB" id="A0A1T5B460"/>
<evidence type="ECO:0000256" key="1">
    <source>
        <dbReference type="SAM" id="SignalP"/>
    </source>
</evidence>
<dbReference type="Pfam" id="PF01551">
    <property type="entry name" value="Peptidase_M23"/>
    <property type="match status" value="1"/>
</dbReference>
<dbReference type="PANTHER" id="PTHR21666:SF270">
    <property type="entry name" value="MUREIN HYDROLASE ACTIVATOR ENVC"/>
    <property type="match status" value="1"/>
</dbReference>
<dbReference type="OrthoDB" id="5489603at2"/>
<evidence type="ECO:0000259" key="2">
    <source>
        <dbReference type="Pfam" id="PF01551"/>
    </source>
</evidence>
<gene>
    <name evidence="3" type="ORF">SAMN06295920_102478</name>
</gene>
<accession>A0A1T5B460</accession>
<feature type="chain" id="PRO_5012707599" evidence="1">
    <location>
        <begin position="18"/>
        <end position="328"/>
    </location>
</feature>
<dbReference type="SUPFAM" id="SSF51261">
    <property type="entry name" value="Duplicated hybrid motif"/>
    <property type="match status" value="1"/>
</dbReference>
<proteinExistence type="predicted"/>
<dbReference type="CDD" id="cd12797">
    <property type="entry name" value="M23_peptidase"/>
    <property type="match status" value="1"/>
</dbReference>
<dbReference type="GO" id="GO:0004222">
    <property type="term" value="F:metalloendopeptidase activity"/>
    <property type="evidence" value="ECO:0007669"/>
    <property type="project" value="TreeGrafter"/>
</dbReference>
<dbReference type="EMBL" id="FUYM01000002">
    <property type="protein sequence ID" value="SKB42048.1"/>
    <property type="molecule type" value="Genomic_DNA"/>
</dbReference>
<dbReference type="Proteomes" id="UP000189818">
    <property type="component" value="Unassembled WGS sequence"/>
</dbReference>
<dbReference type="PANTHER" id="PTHR21666">
    <property type="entry name" value="PEPTIDASE-RELATED"/>
    <property type="match status" value="1"/>
</dbReference>
<dbReference type="InterPro" id="IPR011055">
    <property type="entry name" value="Dup_hybrid_motif"/>
</dbReference>
<dbReference type="InterPro" id="IPR050570">
    <property type="entry name" value="Cell_wall_metabolism_enzyme"/>
</dbReference>
<reference evidence="4" key="1">
    <citation type="submission" date="2017-02" db="EMBL/GenBank/DDBJ databases">
        <authorList>
            <person name="Varghese N."/>
            <person name="Submissions S."/>
        </authorList>
    </citation>
    <scope>NUCLEOTIDE SEQUENCE [LARGE SCALE GENOMIC DNA]</scope>
    <source>
        <strain evidence="4">UM2</strain>
    </source>
</reference>
<dbReference type="RefSeq" id="WP_079647210.1">
    <property type="nucleotide sequence ID" value="NZ_FUYM01000002.1"/>
</dbReference>
<dbReference type="STRING" id="439228.SAMN06295920_102478"/>
<dbReference type="Gene3D" id="2.70.70.10">
    <property type="entry name" value="Glucose Permease (Domain IIA)"/>
    <property type="match status" value="1"/>
</dbReference>
<name>A0A1T5B460_9SPHN</name>
<sequence length="328" mass="33908">MRLLRLLPLAALPLLLAATGSAPKLILPIACKLGQNCAIQNYVDLDPSSAASDYRCGSRTYDKHSGVDFRLTSMAEQRKGVAVLAAAAGTVLRVRDGVADLSVREAGKAAVANMECGNGLVIAHAGGLETQYCHMAKGSIAVKPGQQVSAGTPIGKVGLSGNTEYPHLHFTVRLDGKVVEPFAAGASAGQCGGGQSLWSPGAGLAGAYKAGEVLNAGFATGPVTMAAVQENGPDQQPRPSRAAPALVAFVQAIGLKGGDVQRITLTAPDGSVLVDSSAKPLDRDKAQWLSFAGKKRPAAGWAAGRYRAQYVVLRGGKAVIERRFEITL</sequence>